<sequence>MKGLLFLFFSILLMDLITIALFLSPLSTAVDPTPEVGSAAWYDAPYTPNACKIGEEHLAPDGLYAAVDEGLWNKTGNPCGSKVQVRCIEGPDTCHYGTNLTATITDRLQQMVSEPSSFDVRLVLSKKAYGSIADSSRDSIKVQFQLL</sequence>
<feature type="domain" description="Expansin-like EG45" evidence="2">
    <location>
        <begin position="48"/>
        <end position="147"/>
    </location>
</feature>
<evidence type="ECO:0000313" key="4">
    <source>
        <dbReference type="Proteomes" id="UP001054252"/>
    </source>
</evidence>
<dbReference type="EMBL" id="BPVZ01000045">
    <property type="protein sequence ID" value="GKV16450.1"/>
    <property type="molecule type" value="Genomic_DNA"/>
</dbReference>
<feature type="signal peptide" evidence="1">
    <location>
        <begin position="1"/>
        <end position="29"/>
    </location>
</feature>
<reference evidence="3 4" key="1">
    <citation type="journal article" date="2021" name="Commun. Biol.">
        <title>The genome of Shorea leprosula (Dipterocarpaceae) highlights the ecological relevance of drought in aseasonal tropical rainforests.</title>
        <authorList>
            <person name="Ng K.K.S."/>
            <person name="Kobayashi M.J."/>
            <person name="Fawcett J.A."/>
            <person name="Hatakeyama M."/>
            <person name="Paape T."/>
            <person name="Ng C.H."/>
            <person name="Ang C.C."/>
            <person name="Tnah L.H."/>
            <person name="Lee C.T."/>
            <person name="Nishiyama T."/>
            <person name="Sese J."/>
            <person name="O'Brien M.J."/>
            <person name="Copetti D."/>
            <person name="Mohd Noor M.I."/>
            <person name="Ong R.C."/>
            <person name="Putra M."/>
            <person name="Sireger I.Z."/>
            <person name="Indrioko S."/>
            <person name="Kosugi Y."/>
            <person name="Izuno A."/>
            <person name="Isagi Y."/>
            <person name="Lee S.L."/>
            <person name="Shimizu K.K."/>
        </authorList>
    </citation>
    <scope>NUCLEOTIDE SEQUENCE [LARGE SCALE GENOMIC DNA]</scope>
    <source>
        <strain evidence="3">214</strain>
    </source>
</reference>
<dbReference type="PANTHER" id="PTHR47480">
    <property type="entry name" value="EG45-LIKE DOMAIN CONTAINING PROTEIN"/>
    <property type="match status" value="1"/>
</dbReference>
<keyword evidence="1" id="KW-0732">Signal</keyword>
<dbReference type="PROSITE" id="PS50842">
    <property type="entry name" value="EXPANSIN_EG45"/>
    <property type="match status" value="1"/>
</dbReference>
<dbReference type="InterPro" id="IPR007112">
    <property type="entry name" value="Expansin/allergen_DPBB_dom"/>
</dbReference>
<name>A0AAV5K1U9_9ROSI</name>
<accession>A0AAV5K1U9</accession>
<feature type="chain" id="PRO_5043439434" description="Expansin-like EG45 domain-containing protein" evidence="1">
    <location>
        <begin position="30"/>
        <end position="147"/>
    </location>
</feature>
<dbReference type="Proteomes" id="UP001054252">
    <property type="component" value="Unassembled WGS sequence"/>
</dbReference>
<evidence type="ECO:0000259" key="2">
    <source>
        <dbReference type="PROSITE" id="PS50842"/>
    </source>
</evidence>
<proteinExistence type="predicted"/>
<dbReference type="Gene3D" id="2.40.40.10">
    <property type="entry name" value="RlpA-like domain"/>
    <property type="match status" value="1"/>
</dbReference>
<dbReference type="InterPro" id="IPR036908">
    <property type="entry name" value="RlpA-like_sf"/>
</dbReference>
<gene>
    <name evidence="3" type="ORF">SLEP1_g27090</name>
</gene>
<protein>
    <recommendedName>
        <fullName evidence="2">Expansin-like EG45 domain-containing protein</fullName>
    </recommendedName>
</protein>
<organism evidence="3 4">
    <name type="scientific">Rubroshorea leprosula</name>
    <dbReference type="NCBI Taxonomy" id="152421"/>
    <lineage>
        <taxon>Eukaryota</taxon>
        <taxon>Viridiplantae</taxon>
        <taxon>Streptophyta</taxon>
        <taxon>Embryophyta</taxon>
        <taxon>Tracheophyta</taxon>
        <taxon>Spermatophyta</taxon>
        <taxon>Magnoliopsida</taxon>
        <taxon>eudicotyledons</taxon>
        <taxon>Gunneridae</taxon>
        <taxon>Pentapetalae</taxon>
        <taxon>rosids</taxon>
        <taxon>malvids</taxon>
        <taxon>Malvales</taxon>
        <taxon>Dipterocarpaceae</taxon>
        <taxon>Rubroshorea</taxon>
    </lineage>
</organism>
<dbReference type="PANTHER" id="PTHR47480:SF1">
    <property type="entry name" value="EG45-LIKE DOMAIN CONTAINING PROTEIN 1"/>
    <property type="match status" value="1"/>
</dbReference>
<evidence type="ECO:0000313" key="3">
    <source>
        <dbReference type="EMBL" id="GKV16450.1"/>
    </source>
</evidence>
<comment type="caution">
    <text evidence="3">The sequence shown here is derived from an EMBL/GenBank/DDBJ whole genome shotgun (WGS) entry which is preliminary data.</text>
</comment>
<dbReference type="SUPFAM" id="SSF50685">
    <property type="entry name" value="Barwin-like endoglucanases"/>
    <property type="match status" value="1"/>
</dbReference>
<dbReference type="AlphaFoldDB" id="A0AAV5K1U9"/>
<keyword evidence="4" id="KW-1185">Reference proteome</keyword>
<evidence type="ECO:0000256" key="1">
    <source>
        <dbReference type="SAM" id="SignalP"/>
    </source>
</evidence>